<dbReference type="OrthoDB" id="1100386at2759"/>
<keyword evidence="1" id="KW-0812">Transmembrane</keyword>
<keyword evidence="3" id="KW-1185">Reference proteome</keyword>
<dbReference type="AlphaFoldDB" id="A0A7I8WCX6"/>
<reference evidence="2 3" key="1">
    <citation type="submission" date="2020-08" db="EMBL/GenBank/DDBJ databases">
        <authorList>
            <person name="Hejnol A."/>
        </authorList>
    </citation>
    <scope>NUCLEOTIDE SEQUENCE [LARGE SCALE GENOMIC DNA]</scope>
</reference>
<name>A0A7I8WCX6_9ANNE</name>
<dbReference type="Gene3D" id="2.60.120.740">
    <property type="match status" value="1"/>
</dbReference>
<sequence>MLSLFSEPLVENLTCDTEPFKLNCGHDGLAVLTSATYGRSLHPNRCETKADHCKEDVLKPLDNKCSGRRKCEIPNLASHFKNYCGEGGFRNALTAKYNCIRDPLDLQFQIKTLCDIYSDSIEIKSLYGVIASEWLKETGKCSDGQKSRAIRIMGEEGQKINLTLWDFTKKDSIQPCSKPYGKYKVLDSKEMNEQQICNRYDQRTVNIGLFDANQVEIYLLYRKDHTFLLEYQVVGCPLPKFDRRKQRVEVTGRIAKIICLQSEEEWSLTCDNNKWFGRSGNCSETAAATGLFESIPSGIWIAIILGVAVILSVAIMTFGVYILRWQRNQYLKRQLVQTLHTGNAQDKHSFTDVTHEPPYNANTKTCEICTQYSRRPYGTYKPEHIYESPHNPHKDEGRPTYFELDSTLRSKAADIARI</sequence>
<accession>A0A7I8WCX6</accession>
<organism evidence="2 3">
    <name type="scientific">Dimorphilus gyrociliatus</name>
    <dbReference type="NCBI Taxonomy" id="2664684"/>
    <lineage>
        <taxon>Eukaryota</taxon>
        <taxon>Metazoa</taxon>
        <taxon>Spiralia</taxon>
        <taxon>Lophotrochozoa</taxon>
        <taxon>Annelida</taxon>
        <taxon>Polychaeta</taxon>
        <taxon>Polychaeta incertae sedis</taxon>
        <taxon>Dinophilidae</taxon>
        <taxon>Dimorphilus</taxon>
    </lineage>
</organism>
<dbReference type="Proteomes" id="UP000549394">
    <property type="component" value="Unassembled WGS sequence"/>
</dbReference>
<dbReference type="EMBL" id="CAJFCJ010000030">
    <property type="protein sequence ID" value="CAD5125970.1"/>
    <property type="molecule type" value="Genomic_DNA"/>
</dbReference>
<feature type="transmembrane region" description="Helical" evidence="1">
    <location>
        <begin position="299"/>
        <end position="323"/>
    </location>
</feature>
<evidence type="ECO:0000313" key="2">
    <source>
        <dbReference type="EMBL" id="CAD5125970.1"/>
    </source>
</evidence>
<gene>
    <name evidence="2" type="ORF">DGYR_LOCUS13262</name>
</gene>
<keyword evidence="1" id="KW-1133">Transmembrane helix</keyword>
<dbReference type="InterPro" id="IPR043159">
    <property type="entry name" value="Lectin_gal-bd_sf"/>
</dbReference>
<proteinExistence type="predicted"/>
<comment type="caution">
    <text evidence="2">The sequence shown here is derived from an EMBL/GenBank/DDBJ whole genome shotgun (WGS) entry which is preliminary data.</text>
</comment>
<evidence type="ECO:0000313" key="3">
    <source>
        <dbReference type="Proteomes" id="UP000549394"/>
    </source>
</evidence>
<evidence type="ECO:0000256" key="1">
    <source>
        <dbReference type="SAM" id="Phobius"/>
    </source>
</evidence>
<dbReference type="CDD" id="cd22823">
    <property type="entry name" value="Gal_Rha_Lectin"/>
    <property type="match status" value="1"/>
</dbReference>
<keyword evidence="1" id="KW-0472">Membrane</keyword>
<protein>
    <submittedName>
        <fullName evidence="2">DgyrCDS14151</fullName>
    </submittedName>
</protein>